<dbReference type="InterPro" id="IPR046699">
    <property type="entry name" value="ARPP-1"/>
</dbReference>
<name>A0ABT7VW81_9GAMM</name>
<dbReference type="Proteomes" id="UP001171945">
    <property type="component" value="Unassembled WGS sequence"/>
</dbReference>
<evidence type="ECO:0000259" key="1">
    <source>
        <dbReference type="Pfam" id="PF20208"/>
    </source>
</evidence>
<proteinExistence type="predicted"/>
<protein>
    <recommendedName>
        <fullName evidence="1">ARG and Rhodanese-Phosphatase-superfamily-associated domain-containing protein</fullName>
    </recommendedName>
</protein>
<reference evidence="2" key="1">
    <citation type="submission" date="2023-06" db="EMBL/GenBank/DDBJ databases">
        <title>Uncultivated large filamentous bacteria from sulfidic sediments reveal new species and different genomic features in energy metabolism and defense.</title>
        <authorList>
            <person name="Fonseca A."/>
        </authorList>
    </citation>
    <scope>NUCLEOTIDE SEQUENCE</scope>
    <source>
        <strain evidence="2">HSG4</strain>
    </source>
</reference>
<dbReference type="Pfam" id="PF20208">
    <property type="entry name" value="ARPP-1"/>
    <property type="match status" value="1"/>
</dbReference>
<dbReference type="EMBL" id="JAUCGM010000859">
    <property type="protein sequence ID" value="MDM8563770.1"/>
    <property type="molecule type" value="Genomic_DNA"/>
</dbReference>
<gene>
    <name evidence="2" type="ORF">QUF54_10495</name>
</gene>
<feature type="domain" description="ARG and Rhodanese-Phosphatase-superfamily-associated" evidence="1">
    <location>
        <begin position="12"/>
        <end position="304"/>
    </location>
</feature>
<sequence>MNPIIQKSLNSLELGNLQVFKNMAIVPLYTPVEEEPEYLTLQEALDQQMLKITELDESGSVPELKVTNTSAQYVLLLDGEELMGAKQNRVLNTTILLKPNSETVIPVSCTEQGRWAYKSAEFSSSGHIMAQRIRSSKAKSVHSSLRQMRGHQSDQGEVWAEIHKLSTEAEVASPTGAMRDVYESKASHLADYEKTFEFIPKQQGILVMINGEVVGFDILSRASAYQKLHSKLIKSYAMDAMHQQTESHSTPSISKARAFLEATADCTAETYPSIGYGDDHRFEGKTMVGSALVANESVIHIAFFKKTENDTKDEMAGYRQRRQFRT</sequence>
<evidence type="ECO:0000313" key="3">
    <source>
        <dbReference type="Proteomes" id="UP001171945"/>
    </source>
</evidence>
<comment type="caution">
    <text evidence="2">The sequence shown here is derived from an EMBL/GenBank/DDBJ whole genome shotgun (WGS) entry which is preliminary data.</text>
</comment>
<organism evidence="2 3">
    <name type="scientific">Candidatus Marithioploca araucensis</name>
    <dbReference type="NCBI Taxonomy" id="70273"/>
    <lineage>
        <taxon>Bacteria</taxon>
        <taxon>Pseudomonadati</taxon>
        <taxon>Pseudomonadota</taxon>
        <taxon>Gammaproteobacteria</taxon>
        <taxon>Thiotrichales</taxon>
        <taxon>Thiotrichaceae</taxon>
        <taxon>Candidatus Marithioploca</taxon>
    </lineage>
</organism>
<evidence type="ECO:0000313" key="2">
    <source>
        <dbReference type="EMBL" id="MDM8563770.1"/>
    </source>
</evidence>
<keyword evidence="3" id="KW-1185">Reference proteome</keyword>
<accession>A0ABT7VW81</accession>